<sequence length="365" mass="42241">MNYVRDQDDASIYLLINDLPTGGGGREYTLIFSEIGPEEGRMDTLRYVSSSTDSNDERRIGLNRYIKIGLMPYVTNTVAVRSMDIFYEAPETDVSDDDEEIEDPWNSWVFDVNVRSNLNGQSSETNFGFYTGLEAERTTHTWKIRARARGEIRRRTLDVSSGTLNINRDWGNYWQMAGYSLSDHSTIALFTSAQFNRTNNIALHAYVAPAFEYNFFPYNEFQERRFIVQYQLTPSYRRYYNTTVFGKDSELIMSHELSTRLRYDQRWGRIDIRVSGMNYFHDTAINRFEVNPSFNIRIMRGLSVSLSGRYRVINDQLSLEGAIDPDDPTNIISGGQRPTSFDYSISFGLSYTFGSIYNNIVNPRF</sequence>
<proteinExistence type="predicted"/>
<keyword evidence="2" id="KW-1185">Reference proteome</keyword>
<accession>A0A2N0VHG4</accession>
<dbReference type="Proteomes" id="UP000233398">
    <property type="component" value="Unassembled WGS sequence"/>
</dbReference>
<reference evidence="1 2" key="1">
    <citation type="submission" date="2017-11" db="EMBL/GenBank/DDBJ databases">
        <title>Rhodohalobacter 15182 sp. nov., isolated from a salt lake.</title>
        <authorList>
            <person name="Han S."/>
        </authorList>
    </citation>
    <scope>NUCLEOTIDE SEQUENCE [LARGE SCALE GENOMIC DNA]</scope>
    <source>
        <strain evidence="1 2">15182</strain>
    </source>
</reference>
<protein>
    <recommendedName>
        <fullName evidence="3">DUF481 domain-containing protein</fullName>
    </recommendedName>
</protein>
<dbReference type="EMBL" id="PISP01000002">
    <property type="protein sequence ID" value="PKD43604.1"/>
    <property type="molecule type" value="Genomic_DNA"/>
</dbReference>
<name>A0A2N0VHG4_9BACT</name>
<organism evidence="1 2">
    <name type="scientific">Rhodohalobacter barkolensis</name>
    <dbReference type="NCBI Taxonomy" id="2053187"/>
    <lineage>
        <taxon>Bacteria</taxon>
        <taxon>Pseudomonadati</taxon>
        <taxon>Balneolota</taxon>
        <taxon>Balneolia</taxon>
        <taxon>Balneolales</taxon>
        <taxon>Balneolaceae</taxon>
        <taxon>Rhodohalobacter</taxon>
    </lineage>
</organism>
<evidence type="ECO:0008006" key="3">
    <source>
        <dbReference type="Google" id="ProtNLM"/>
    </source>
</evidence>
<evidence type="ECO:0000313" key="2">
    <source>
        <dbReference type="Proteomes" id="UP000233398"/>
    </source>
</evidence>
<comment type="caution">
    <text evidence="1">The sequence shown here is derived from an EMBL/GenBank/DDBJ whole genome shotgun (WGS) entry which is preliminary data.</text>
</comment>
<evidence type="ECO:0000313" key="1">
    <source>
        <dbReference type="EMBL" id="PKD43604.1"/>
    </source>
</evidence>
<dbReference type="AlphaFoldDB" id="A0A2N0VHG4"/>
<gene>
    <name evidence="1" type="ORF">CWD77_08535</name>
</gene>